<dbReference type="WBParaSite" id="nRc.2.0.1.t46376-RA">
    <property type="protein sequence ID" value="nRc.2.0.1.t46376-RA"/>
    <property type="gene ID" value="nRc.2.0.1.g46376"/>
</dbReference>
<dbReference type="Proteomes" id="UP000887565">
    <property type="component" value="Unplaced"/>
</dbReference>
<name>A0A915L9E4_ROMCU</name>
<protein>
    <submittedName>
        <fullName evidence="2">Uncharacterized protein</fullName>
    </submittedName>
</protein>
<organism evidence="1 2">
    <name type="scientific">Romanomermis culicivorax</name>
    <name type="common">Nematode worm</name>
    <dbReference type="NCBI Taxonomy" id="13658"/>
    <lineage>
        <taxon>Eukaryota</taxon>
        <taxon>Metazoa</taxon>
        <taxon>Ecdysozoa</taxon>
        <taxon>Nematoda</taxon>
        <taxon>Enoplea</taxon>
        <taxon>Dorylaimia</taxon>
        <taxon>Mermithida</taxon>
        <taxon>Mermithoidea</taxon>
        <taxon>Mermithidae</taxon>
        <taxon>Romanomermis</taxon>
    </lineage>
</organism>
<accession>A0A915L9E4</accession>
<proteinExistence type="predicted"/>
<sequence>MCNFLANDPRLPGIYGLDAEFMNHHMSWNNWDKKEAGPLANLAKKKLDITLHGQQYAKGPFAIIIQVCWADGHMVIFDLLEMGVVPISLIELLKGTRGIIRFAASCNLTAMTNVDIRFADVKIRADTNQIHLFLK</sequence>
<evidence type="ECO:0000313" key="2">
    <source>
        <dbReference type="WBParaSite" id="nRc.2.0.1.t46376-RA"/>
    </source>
</evidence>
<evidence type="ECO:0000313" key="1">
    <source>
        <dbReference type="Proteomes" id="UP000887565"/>
    </source>
</evidence>
<keyword evidence="1" id="KW-1185">Reference proteome</keyword>
<dbReference type="AlphaFoldDB" id="A0A915L9E4"/>
<reference evidence="2" key="1">
    <citation type="submission" date="2022-11" db="UniProtKB">
        <authorList>
            <consortium name="WormBaseParasite"/>
        </authorList>
    </citation>
    <scope>IDENTIFICATION</scope>
</reference>